<keyword evidence="2 4" id="KW-0238">DNA-binding</keyword>
<evidence type="ECO:0000256" key="1">
    <source>
        <dbReference type="ARBA" id="ARBA00023015"/>
    </source>
</evidence>
<dbReference type="AlphaFoldDB" id="A0A918HTM6"/>
<evidence type="ECO:0000313" key="8">
    <source>
        <dbReference type="Proteomes" id="UP000636661"/>
    </source>
</evidence>
<proteinExistence type="predicted"/>
<dbReference type="SUPFAM" id="SSF48498">
    <property type="entry name" value="Tetracyclin repressor-like, C-terminal domain"/>
    <property type="match status" value="1"/>
</dbReference>
<dbReference type="PROSITE" id="PS50977">
    <property type="entry name" value="HTH_TETR_2"/>
    <property type="match status" value="1"/>
</dbReference>
<dbReference type="InterPro" id="IPR025996">
    <property type="entry name" value="MT1864/Rv1816-like_C"/>
</dbReference>
<feature type="DNA-binding region" description="H-T-H motif" evidence="4">
    <location>
        <begin position="79"/>
        <end position="98"/>
    </location>
</feature>
<dbReference type="Pfam" id="PF13305">
    <property type="entry name" value="TetR_C_33"/>
    <property type="match status" value="1"/>
</dbReference>
<evidence type="ECO:0000256" key="4">
    <source>
        <dbReference type="PROSITE-ProRule" id="PRU00335"/>
    </source>
</evidence>
<sequence length="285" mass="29792">MPHPRGRSVVDSHRTGPASVSGGGRITRLTGGLRPWNTCAVVADGYGLTMDASGIGSADENFKSTARQLLAKEGASGVSPDAVARDSGVPVADVEAHFPDRDALLTALVIDAYNESGAAMERADQAARDAGAPAGARLLAVTRALRRWSFDNTAEFTLIYGSPVPGYHAPQDTVPPASRTPAVLAGIVRSALEAGELTPPRRAVPGPPLLLPEAVELFGGVPEAPFSDIIERGIVLWSNLIGLLVFQVFSRTHDSVRDESAFFDYAIAVAAESIGLEVPSGETTD</sequence>
<dbReference type="InterPro" id="IPR036271">
    <property type="entry name" value="Tet_transcr_reg_TetR-rel_C_sf"/>
</dbReference>
<protein>
    <submittedName>
        <fullName evidence="7">TetR family transcriptional regulator</fullName>
    </submittedName>
</protein>
<evidence type="ECO:0000256" key="5">
    <source>
        <dbReference type="SAM" id="MobiDB-lite"/>
    </source>
</evidence>
<dbReference type="Gene3D" id="1.10.357.10">
    <property type="entry name" value="Tetracycline Repressor, domain 2"/>
    <property type="match status" value="1"/>
</dbReference>
<gene>
    <name evidence="7" type="ORF">GCM10010274_09480</name>
</gene>
<dbReference type="InterPro" id="IPR009057">
    <property type="entry name" value="Homeodomain-like_sf"/>
</dbReference>
<comment type="caution">
    <text evidence="7">The sequence shown here is derived from an EMBL/GenBank/DDBJ whole genome shotgun (WGS) entry which is preliminary data.</text>
</comment>
<keyword evidence="1" id="KW-0805">Transcription regulation</keyword>
<dbReference type="Proteomes" id="UP000636661">
    <property type="component" value="Unassembled WGS sequence"/>
</dbReference>
<keyword evidence="8" id="KW-1185">Reference proteome</keyword>
<reference evidence="7" key="2">
    <citation type="submission" date="2020-09" db="EMBL/GenBank/DDBJ databases">
        <authorList>
            <person name="Sun Q."/>
            <person name="Ohkuma M."/>
        </authorList>
    </citation>
    <scope>NUCLEOTIDE SEQUENCE</scope>
    <source>
        <strain evidence="7">JCM 4391</strain>
    </source>
</reference>
<feature type="domain" description="HTH tetR-type" evidence="6">
    <location>
        <begin position="56"/>
        <end position="116"/>
    </location>
</feature>
<dbReference type="InterPro" id="IPR001647">
    <property type="entry name" value="HTH_TetR"/>
</dbReference>
<organism evidence="7 8">
    <name type="scientific">Streptomyces lavendofoliae</name>
    <dbReference type="NCBI Taxonomy" id="67314"/>
    <lineage>
        <taxon>Bacteria</taxon>
        <taxon>Bacillati</taxon>
        <taxon>Actinomycetota</taxon>
        <taxon>Actinomycetes</taxon>
        <taxon>Kitasatosporales</taxon>
        <taxon>Streptomycetaceae</taxon>
        <taxon>Streptomyces</taxon>
    </lineage>
</organism>
<accession>A0A918HTM6</accession>
<feature type="region of interest" description="Disordered" evidence="5">
    <location>
        <begin position="1"/>
        <end position="27"/>
    </location>
</feature>
<dbReference type="EMBL" id="BMTP01000002">
    <property type="protein sequence ID" value="GGU24954.1"/>
    <property type="molecule type" value="Genomic_DNA"/>
</dbReference>
<keyword evidence="3" id="KW-0804">Transcription</keyword>
<dbReference type="SUPFAM" id="SSF46689">
    <property type="entry name" value="Homeodomain-like"/>
    <property type="match status" value="1"/>
</dbReference>
<evidence type="ECO:0000256" key="3">
    <source>
        <dbReference type="ARBA" id="ARBA00023163"/>
    </source>
</evidence>
<dbReference type="GO" id="GO:0003677">
    <property type="term" value="F:DNA binding"/>
    <property type="evidence" value="ECO:0007669"/>
    <property type="project" value="UniProtKB-UniRule"/>
</dbReference>
<evidence type="ECO:0000256" key="2">
    <source>
        <dbReference type="ARBA" id="ARBA00023125"/>
    </source>
</evidence>
<evidence type="ECO:0000313" key="7">
    <source>
        <dbReference type="EMBL" id="GGU24954.1"/>
    </source>
</evidence>
<evidence type="ECO:0000259" key="6">
    <source>
        <dbReference type="PROSITE" id="PS50977"/>
    </source>
</evidence>
<name>A0A918HTM6_9ACTN</name>
<reference evidence="7" key="1">
    <citation type="journal article" date="2014" name="Int. J. Syst. Evol. Microbiol.">
        <title>Complete genome sequence of Corynebacterium casei LMG S-19264T (=DSM 44701T), isolated from a smear-ripened cheese.</title>
        <authorList>
            <consortium name="US DOE Joint Genome Institute (JGI-PGF)"/>
            <person name="Walter F."/>
            <person name="Albersmeier A."/>
            <person name="Kalinowski J."/>
            <person name="Ruckert C."/>
        </authorList>
    </citation>
    <scope>NUCLEOTIDE SEQUENCE</scope>
    <source>
        <strain evidence="7">JCM 4391</strain>
    </source>
</reference>